<feature type="compositionally biased region" description="Basic and acidic residues" evidence="1">
    <location>
        <begin position="40"/>
        <end position="59"/>
    </location>
</feature>
<dbReference type="Proteomes" id="UP000712281">
    <property type="component" value="Unassembled WGS sequence"/>
</dbReference>
<evidence type="ECO:0000313" key="2">
    <source>
        <dbReference type="EMBL" id="KAF2552146.1"/>
    </source>
</evidence>
<evidence type="ECO:0000313" key="3">
    <source>
        <dbReference type="Proteomes" id="UP000712281"/>
    </source>
</evidence>
<sequence>MTRNLRADSLDKEARCSEASKEKPSSSEKRSLRINSSSQSKDEQQDKSKYRDAKVRLIEPETFSSARFSEKHPEIPEIGDTDDEEKELKREPDVQVACLIGQGTYSSLVIFSTTTRSLHLKRVRCDLTDLESVKYMDHDLLGLASIPGIKFSQPQVDIHVKLVSLDTKCVPDLPQPYLCCRPTFLVKQLREFVALEMHLKTEDVELLLVKKGSGGEDKTVENLPVMASASAASSKDEMQSLEDNETLSKLKTDFNSSQEQHLTIAYRQKQTE</sequence>
<accession>A0A8S9H4X6</accession>
<feature type="compositionally biased region" description="Basic and acidic residues" evidence="1">
    <location>
        <begin position="1"/>
        <end position="31"/>
    </location>
</feature>
<dbReference type="PANTHER" id="PTHR46537">
    <property type="entry name" value="OS11G0578200 PROTEIN"/>
    <property type="match status" value="1"/>
</dbReference>
<dbReference type="PANTHER" id="PTHR46537:SF9">
    <property type="entry name" value="E3 UBIQUITIN-PROTEIN LIGASE RING1A-RELATED"/>
    <property type="match status" value="1"/>
</dbReference>
<organism evidence="2 3">
    <name type="scientific">Brassica cretica</name>
    <name type="common">Mustard</name>
    <dbReference type="NCBI Taxonomy" id="69181"/>
    <lineage>
        <taxon>Eukaryota</taxon>
        <taxon>Viridiplantae</taxon>
        <taxon>Streptophyta</taxon>
        <taxon>Embryophyta</taxon>
        <taxon>Tracheophyta</taxon>
        <taxon>Spermatophyta</taxon>
        <taxon>Magnoliopsida</taxon>
        <taxon>eudicotyledons</taxon>
        <taxon>Gunneridae</taxon>
        <taxon>Pentapetalae</taxon>
        <taxon>rosids</taxon>
        <taxon>malvids</taxon>
        <taxon>Brassicales</taxon>
        <taxon>Brassicaceae</taxon>
        <taxon>Brassiceae</taxon>
        <taxon>Brassica</taxon>
    </lineage>
</organism>
<proteinExistence type="predicted"/>
<feature type="region of interest" description="Disordered" evidence="1">
    <location>
        <begin position="229"/>
        <end position="272"/>
    </location>
</feature>
<dbReference type="InterPro" id="IPR044592">
    <property type="entry name" value="RING1A/B"/>
</dbReference>
<gene>
    <name evidence="2" type="ORF">F2Q68_00035711</name>
</gene>
<evidence type="ECO:0000256" key="1">
    <source>
        <dbReference type="SAM" id="MobiDB-lite"/>
    </source>
</evidence>
<reference evidence="2" key="1">
    <citation type="submission" date="2019-12" db="EMBL/GenBank/DDBJ databases">
        <title>Genome sequencing and annotation of Brassica cretica.</title>
        <authorList>
            <person name="Studholme D.J."/>
            <person name="Sarris P.F."/>
        </authorList>
    </citation>
    <scope>NUCLEOTIDE SEQUENCE</scope>
    <source>
        <strain evidence="2">PFS-001/15</strain>
        <tissue evidence="2">Leaf</tissue>
    </source>
</reference>
<dbReference type="AlphaFoldDB" id="A0A8S9H4X6"/>
<name>A0A8S9H4X6_BRACR</name>
<dbReference type="EMBL" id="QGKW02001988">
    <property type="protein sequence ID" value="KAF2552146.1"/>
    <property type="molecule type" value="Genomic_DNA"/>
</dbReference>
<comment type="caution">
    <text evidence="2">The sequence shown here is derived from an EMBL/GenBank/DDBJ whole genome shotgun (WGS) entry which is preliminary data.</text>
</comment>
<feature type="region of interest" description="Disordered" evidence="1">
    <location>
        <begin position="1"/>
        <end position="87"/>
    </location>
</feature>
<protein>
    <submittedName>
        <fullName evidence="2">Uncharacterized protein</fullName>
    </submittedName>
</protein>